<dbReference type="FunFam" id="3.40.50.1010:FF:000002">
    <property type="entry name" value="Exonuclease 1, putative"/>
    <property type="match status" value="1"/>
</dbReference>
<keyword evidence="6 14" id="KW-0227">DNA damage</keyword>
<protein>
    <recommendedName>
        <fullName evidence="3 14">Exonuclease 1</fullName>
        <ecNumber evidence="14">3.1.-.-</ecNumber>
    </recommendedName>
</protein>
<comment type="cofactor">
    <cofactor evidence="14">
        <name>Mg(2+)</name>
        <dbReference type="ChEBI" id="CHEBI:18420"/>
    </cofactor>
    <text evidence="14">Binds 2 magnesium ions per subunit. They probably participate in the reaction catalyzed by the enzyme. May bind an additional third magnesium ion after substrate binding.</text>
</comment>
<dbReference type="CDD" id="cd09901">
    <property type="entry name" value="H3TH_FEN1-like"/>
    <property type="match status" value="1"/>
</dbReference>
<feature type="domain" description="XPG-I" evidence="16">
    <location>
        <begin position="141"/>
        <end position="210"/>
    </location>
</feature>
<evidence type="ECO:0000256" key="12">
    <source>
        <dbReference type="ARBA" id="ARBA00023242"/>
    </source>
</evidence>
<accession>A0AAD4ISI3</accession>
<organism evidence="18 19">
    <name type="scientific">Perilla frutescens var. hirtella</name>
    <name type="common">Perilla citriodora</name>
    <name type="synonym">Perilla setoyensis</name>
    <dbReference type="NCBI Taxonomy" id="608512"/>
    <lineage>
        <taxon>Eukaryota</taxon>
        <taxon>Viridiplantae</taxon>
        <taxon>Streptophyta</taxon>
        <taxon>Embryophyta</taxon>
        <taxon>Tracheophyta</taxon>
        <taxon>Spermatophyta</taxon>
        <taxon>Magnoliopsida</taxon>
        <taxon>eudicotyledons</taxon>
        <taxon>Gunneridae</taxon>
        <taxon>Pentapetalae</taxon>
        <taxon>asterids</taxon>
        <taxon>lamiids</taxon>
        <taxon>Lamiales</taxon>
        <taxon>Lamiaceae</taxon>
        <taxon>Nepetoideae</taxon>
        <taxon>Elsholtzieae</taxon>
        <taxon>Perilla</taxon>
    </lineage>
</organism>
<dbReference type="SMART" id="SM00484">
    <property type="entry name" value="XPGI"/>
    <property type="match status" value="1"/>
</dbReference>
<dbReference type="GO" id="GO:0005634">
    <property type="term" value="C:nucleus"/>
    <property type="evidence" value="ECO:0007669"/>
    <property type="project" value="UniProtKB-SubCell"/>
</dbReference>
<dbReference type="EMBL" id="SDAM02003295">
    <property type="protein sequence ID" value="KAH6820709.1"/>
    <property type="molecule type" value="Genomic_DNA"/>
</dbReference>
<dbReference type="CDD" id="cd09857">
    <property type="entry name" value="PIN_EXO1"/>
    <property type="match status" value="1"/>
</dbReference>
<dbReference type="PANTHER" id="PTHR11081">
    <property type="entry name" value="FLAP ENDONUCLEASE FAMILY MEMBER"/>
    <property type="match status" value="1"/>
</dbReference>
<dbReference type="SUPFAM" id="SSF47807">
    <property type="entry name" value="5' to 3' exonuclease, C-terminal subdomain"/>
    <property type="match status" value="1"/>
</dbReference>
<evidence type="ECO:0000256" key="15">
    <source>
        <dbReference type="SAM" id="MobiDB-lite"/>
    </source>
</evidence>
<dbReference type="GO" id="GO:0006281">
    <property type="term" value="P:DNA repair"/>
    <property type="evidence" value="ECO:0007669"/>
    <property type="project" value="UniProtKB-UniRule"/>
</dbReference>
<evidence type="ECO:0000259" key="17">
    <source>
        <dbReference type="SMART" id="SM00485"/>
    </source>
</evidence>
<evidence type="ECO:0000256" key="2">
    <source>
        <dbReference type="ARBA" id="ARBA00010563"/>
    </source>
</evidence>
<dbReference type="GO" id="GO:0035312">
    <property type="term" value="F:5'-3' DNA exonuclease activity"/>
    <property type="evidence" value="ECO:0007669"/>
    <property type="project" value="UniProtKB-UniRule"/>
</dbReference>
<evidence type="ECO:0000256" key="10">
    <source>
        <dbReference type="ARBA" id="ARBA00022881"/>
    </source>
</evidence>
<keyword evidence="14" id="KW-0238">DNA-binding</keyword>
<dbReference type="InterPro" id="IPR036279">
    <property type="entry name" value="5-3_exonuclease_C_sf"/>
</dbReference>
<evidence type="ECO:0000256" key="7">
    <source>
        <dbReference type="ARBA" id="ARBA00022769"/>
    </source>
</evidence>
<evidence type="ECO:0000313" key="18">
    <source>
        <dbReference type="EMBL" id="KAH6820709.1"/>
    </source>
</evidence>
<name>A0AAD4ISI3_PERFH</name>
<dbReference type="InterPro" id="IPR029060">
    <property type="entry name" value="PIN-like_dom_sf"/>
</dbReference>
<reference evidence="18 19" key="1">
    <citation type="journal article" date="2021" name="Nat. Commun.">
        <title>Incipient diploidization of the medicinal plant Perilla within 10,000 years.</title>
        <authorList>
            <person name="Zhang Y."/>
            <person name="Shen Q."/>
            <person name="Leng L."/>
            <person name="Zhang D."/>
            <person name="Chen S."/>
            <person name="Shi Y."/>
            <person name="Ning Z."/>
            <person name="Chen S."/>
        </authorList>
    </citation>
    <scope>NUCLEOTIDE SEQUENCE [LARGE SCALE GENOMIC DNA]</scope>
    <source>
        <strain evidence="19">cv. PC099</strain>
    </source>
</reference>
<dbReference type="GO" id="GO:0017108">
    <property type="term" value="F:5'-flap endonuclease activity"/>
    <property type="evidence" value="ECO:0007669"/>
    <property type="project" value="TreeGrafter"/>
</dbReference>
<evidence type="ECO:0000256" key="1">
    <source>
        <dbReference type="ARBA" id="ARBA00004123"/>
    </source>
</evidence>
<comment type="caution">
    <text evidence="18">The sequence shown here is derived from an EMBL/GenBank/DDBJ whole genome shotgun (WGS) entry which is preliminary data.</text>
</comment>
<comment type="subcellular location">
    <subcellularLocation>
        <location evidence="1 14">Nucleus</location>
    </subcellularLocation>
</comment>
<dbReference type="FunFam" id="1.10.150.20:FF:000011">
    <property type="entry name" value="exonuclease 1"/>
    <property type="match status" value="1"/>
</dbReference>
<dbReference type="InterPro" id="IPR006085">
    <property type="entry name" value="XPG_DNA_repair_N"/>
</dbReference>
<keyword evidence="10 14" id="KW-0267">Excision nuclease</keyword>
<feature type="domain" description="XPG N-terminal" evidence="17">
    <location>
        <begin position="1"/>
        <end position="102"/>
    </location>
</feature>
<dbReference type="AlphaFoldDB" id="A0AAD4ISI3"/>
<dbReference type="GO" id="GO:0003677">
    <property type="term" value="F:DNA binding"/>
    <property type="evidence" value="ECO:0007669"/>
    <property type="project" value="UniProtKB-UniRule"/>
</dbReference>
<evidence type="ECO:0000256" key="4">
    <source>
        <dbReference type="ARBA" id="ARBA00022722"/>
    </source>
</evidence>
<keyword evidence="11 14" id="KW-0234">DNA repair</keyword>
<dbReference type="SMART" id="SM00485">
    <property type="entry name" value="XPGN"/>
    <property type="match status" value="1"/>
</dbReference>
<dbReference type="InterPro" id="IPR006084">
    <property type="entry name" value="XPG/Rad2"/>
</dbReference>
<keyword evidence="7 14" id="KW-0228">DNA excision</keyword>
<comment type="similarity">
    <text evidence="2 14">Belongs to the XPG/RAD2 endonuclease family. EXO1 subfamily.</text>
</comment>
<dbReference type="SMART" id="SM00279">
    <property type="entry name" value="HhH2"/>
    <property type="match status" value="1"/>
</dbReference>
<dbReference type="SUPFAM" id="SSF88723">
    <property type="entry name" value="PIN domain-like"/>
    <property type="match status" value="1"/>
</dbReference>
<dbReference type="PROSITE" id="PS00842">
    <property type="entry name" value="XPG_2"/>
    <property type="match status" value="1"/>
</dbReference>
<keyword evidence="12 14" id="KW-0539">Nucleus</keyword>
<sequence length="543" mass="61006">MGINNLLRFLKPYVESVHIKKYSGKRVGIDAYSWLHKGAYSCNMELYLDMEGDKKYQFLQYFMHRINMLRHYKITPVVVFDGGNTPCKAATEDERHRRRKTNRDMAMEKLKEGDTNGASELFQRAVSITPQIAHQLIQILRSENIEFVVAPYEADAQLAYLSGLETEKGGVVAIISEDSDLLAYGCPSVVFKMDRYGNGDEIVLEKVLNIVGRIPSFMNFNRELFTGMCVLAGCDFLPSVPGIGITKAYNLVAKYRNIDRVLSVLKFEKGKQVPEDYPTAFKEAMAVFQHARVYDAASKKLKPLNPLPPELLQGRNGDLDFLGPDLSPSIAVAIAEGNLDPCTMEAFDNSPQPGYKHNLSFPDSGSQLSTQEETTESKQEGSFAIVSCNKTIKKRIRGDMPLDAMKRNSEGKQKRMTSEEVLHKSETLALKRLGFPSQNDASVDKERASLGFAPNIPCNNPFKKQKKDEVQPNQAMAIEEQVSELTEIEKPEILSATQKSEESVDSKFIEQKSKRMGEKLSKQSDCNRVTSKKCSILNFFSRV</sequence>
<keyword evidence="14 18" id="KW-0269">Exonuclease</keyword>
<evidence type="ECO:0000313" key="19">
    <source>
        <dbReference type="Proteomes" id="UP001190926"/>
    </source>
</evidence>
<dbReference type="PANTHER" id="PTHR11081:SF8">
    <property type="entry name" value="EXONUCLEASE 1"/>
    <property type="match status" value="1"/>
</dbReference>
<gene>
    <name evidence="18" type="ORF">C2S53_003404</name>
</gene>
<evidence type="ECO:0000256" key="3">
    <source>
        <dbReference type="ARBA" id="ARBA00020324"/>
    </source>
</evidence>
<keyword evidence="8 14" id="KW-0378">Hydrolase</keyword>
<evidence type="ECO:0000256" key="6">
    <source>
        <dbReference type="ARBA" id="ARBA00022763"/>
    </source>
</evidence>
<keyword evidence="9 14" id="KW-0460">Magnesium</keyword>
<dbReference type="GO" id="GO:0046872">
    <property type="term" value="F:metal ion binding"/>
    <property type="evidence" value="ECO:0007669"/>
    <property type="project" value="UniProtKB-UniRule"/>
</dbReference>
<dbReference type="InterPro" id="IPR044752">
    <property type="entry name" value="PIN-like_EXO1"/>
</dbReference>
<dbReference type="InterPro" id="IPR019974">
    <property type="entry name" value="XPG_CS"/>
</dbReference>
<evidence type="ECO:0000259" key="16">
    <source>
        <dbReference type="SMART" id="SM00484"/>
    </source>
</evidence>
<dbReference type="Gene3D" id="1.10.150.20">
    <property type="entry name" value="5' to 3' exonuclease, C-terminal subdomain"/>
    <property type="match status" value="1"/>
</dbReference>
<keyword evidence="19" id="KW-1185">Reference proteome</keyword>
<evidence type="ECO:0000256" key="8">
    <source>
        <dbReference type="ARBA" id="ARBA00022801"/>
    </source>
</evidence>
<evidence type="ECO:0000256" key="9">
    <source>
        <dbReference type="ARBA" id="ARBA00022842"/>
    </source>
</evidence>
<dbReference type="Proteomes" id="UP001190926">
    <property type="component" value="Unassembled WGS sequence"/>
</dbReference>
<dbReference type="InterPro" id="IPR006086">
    <property type="entry name" value="XPG-I_dom"/>
</dbReference>
<evidence type="ECO:0000256" key="13">
    <source>
        <dbReference type="ARBA" id="ARBA00060210"/>
    </source>
</evidence>
<feature type="region of interest" description="Disordered" evidence="15">
    <location>
        <begin position="348"/>
        <end position="380"/>
    </location>
</feature>
<keyword evidence="5 14" id="KW-0479">Metal-binding</keyword>
<dbReference type="EC" id="3.1.-.-" evidence="14"/>
<comment type="function">
    <text evidence="13">Putative 5'-&gt;3' double-stranded DNA exonuclease which may also contain a cryptic 3'-&gt;5' double-stranded DNA exonuclease activity. May be involved in DNA mismatch repair (MMR).</text>
</comment>
<evidence type="ECO:0000256" key="11">
    <source>
        <dbReference type="ARBA" id="ARBA00023204"/>
    </source>
</evidence>
<dbReference type="Pfam" id="PF00752">
    <property type="entry name" value="XPG_N"/>
    <property type="match status" value="1"/>
</dbReference>
<dbReference type="PRINTS" id="PR00853">
    <property type="entry name" value="XPGRADSUPER"/>
</dbReference>
<evidence type="ECO:0000256" key="14">
    <source>
        <dbReference type="RuleBase" id="RU910737"/>
    </source>
</evidence>
<keyword evidence="4 14" id="KW-0540">Nuclease</keyword>
<comment type="function">
    <text evidence="14">5'-&gt;3' double-stranded DNA exonuclease which may also possess a cryptic 3'-&gt;5' double-stranded DNA exonuclease activity. Functions in DNA mismatch repair.</text>
</comment>
<dbReference type="InterPro" id="IPR008918">
    <property type="entry name" value="HhH2"/>
</dbReference>
<dbReference type="Pfam" id="PF00867">
    <property type="entry name" value="XPG_I"/>
    <property type="match status" value="1"/>
</dbReference>
<proteinExistence type="inferred from homology"/>
<evidence type="ECO:0000256" key="5">
    <source>
        <dbReference type="ARBA" id="ARBA00022723"/>
    </source>
</evidence>
<dbReference type="Gene3D" id="3.40.50.1010">
    <property type="entry name" value="5'-nuclease"/>
    <property type="match status" value="1"/>
</dbReference>